<organism evidence="1 2">
    <name type="scientific">Ficus carica</name>
    <name type="common">Common fig</name>
    <dbReference type="NCBI Taxonomy" id="3494"/>
    <lineage>
        <taxon>Eukaryota</taxon>
        <taxon>Viridiplantae</taxon>
        <taxon>Streptophyta</taxon>
        <taxon>Embryophyta</taxon>
        <taxon>Tracheophyta</taxon>
        <taxon>Spermatophyta</taxon>
        <taxon>Magnoliopsida</taxon>
        <taxon>eudicotyledons</taxon>
        <taxon>Gunneridae</taxon>
        <taxon>Pentapetalae</taxon>
        <taxon>rosids</taxon>
        <taxon>fabids</taxon>
        <taxon>Rosales</taxon>
        <taxon>Moraceae</taxon>
        <taxon>Ficeae</taxon>
        <taxon>Ficus</taxon>
    </lineage>
</organism>
<reference evidence="1" key="1">
    <citation type="submission" date="2023-07" db="EMBL/GenBank/DDBJ databases">
        <title>draft genome sequence of fig (Ficus carica).</title>
        <authorList>
            <person name="Takahashi T."/>
            <person name="Nishimura K."/>
        </authorList>
    </citation>
    <scope>NUCLEOTIDE SEQUENCE</scope>
</reference>
<evidence type="ECO:0008006" key="3">
    <source>
        <dbReference type="Google" id="ProtNLM"/>
    </source>
</evidence>
<comment type="caution">
    <text evidence="1">The sequence shown here is derived from an EMBL/GenBank/DDBJ whole genome shotgun (WGS) entry which is preliminary data.</text>
</comment>
<keyword evidence="2" id="KW-1185">Reference proteome</keyword>
<accession>A0AA88EL44</accession>
<dbReference type="InterPro" id="IPR027961">
    <property type="entry name" value="DUF4442"/>
</dbReference>
<dbReference type="CDD" id="cd03443">
    <property type="entry name" value="PaaI_thioesterase"/>
    <property type="match status" value="1"/>
</dbReference>
<name>A0AA88EL44_FICCA</name>
<dbReference type="PANTHER" id="PTHR21660">
    <property type="entry name" value="THIOESTERASE SUPERFAMILY MEMBER-RELATED"/>
    <property type="match status" value="1"/>
</dbReference>
<sequence>MAKPSSDHLPDSLSNILSPTATISSDVSPESVAGLLGFLSDLGVSAILPDHCATKDFYYDLISGVLKPLRIEPGRVTCLLTVRPAVLNIFRTVHGGAVAAIAEAMSIACARTVVAENKEVFLGEQSISYLSGAQTNVSL</sequence>
<dbReference type="InterPro" id="IPR039298">
    <property type="entry name" value="ACOT13"/>
</dbReference>
<evidence type="ECO:0000313" key="1">
    <source>
        <dbReference type="EMBL" id="GMN73531.1"/>
    </source>
</evidence>
<dbReference type="EMBL" id="BTGU01011970">
    <property type="protein sequence ID" value="GMN73531.1"/>
    <property type="molecule type" value="Genomic_DNA"/>
</dbReference>
<proteinExistence type="predicted"/>
<gene>
    <name evidence="1" type="ORF">TIFTF001_053042</name>
</gene>
<protein>
    <recommendedName>
        <fullName evidence="3">Thioesterase domain-containing protein</fullName>
    </recommendedName>
</protein>
<dbReference type="SUPFAM" id="SSF54637">
    <property type="entry name" value="Thioesterase/thiol ester dehydrase-isomerase"/>
    <property type="match status" value="1"/>
</dbReference>
<dbReference type="Gene3D" id="3.10.129.10">
    <property type="entry name" value="Hotdog Thioesterase"/>
    <property type="match status" value="1"/>
</dbReference>
<evidence type="ECO:0000313" key="2">
    <source>
        <dbReference type="Proteomes" id="UP001187192"/>
    </source>
</evidence>
<dbReference type="Pfam" id="PF14539">
    <property type="entry name" value="DUF4442"/>
    <property type="match status" value="1"/>
</dbReference>
<dbReference type="PANTHER" id="PTHR21660:SF12">
    <property type="entry name" value="OS07G0462700 PROTEIN"/>
    <property type="match status" value="1"/>
</dbReference>
<dbReference type="GO" id="GO:0047617">
    <property type="term" value="F:fatty acyl-CoA hydrolase activity"/>
    <property type="evidence" value="ECO:0007669"/>
    <property type="project" value="InterPro"/>
</dbReference>
<dbReference type="Proteomes" id="UP001187192">
    <property type="component" value="Unassembled WGS sequence"/>
</dbReference>
<dbReference type="InterPro" id="IPR029069">
    <property type="entry name" value="HotDog_dom_sf"/>
</dbReference>
<dbReference type="AlphaFoldDB" id="A0AA88EL44"/>